<dbReference type="Proteomes" id="UP000619293">
    <property type="component" value="Unassembled WGS sequence"/>
</dbReference>
<evidence type="ECO:0000313" key="10">
    <source>
        <dbReference type="Proteomes" id="UP000619293"/>
    </source>
</evidence>
<dbReference type="GO" id="GO:0022857">
    <property type="term" value="F:transmembrane transporter activity"/>
    <property type="evidence" value="ECO:0007669"/>
    <property type="project" value="InterPro"/>
</dbReference>
<protein>
    <recommendedName>
        <fullName evidence="8">Major facilitator superfamily (MFS) profile domain-containing protein</fullName>
    </recommendedName>
</protein>
<name>A0A8J3NUM0_9ACTN</name>
<dbReference type="AlphaFoldDB" id="A0A8J3NUM0"/>
<organism evidence="9 10">
    <name type="scientific">Catellatospora chokoriensis</name>
    <dbReference type="NCBI Taxonomy" id="310353"/>
    <lineage>
        <taxon>Bacteria</taxon>
        <taxon>Bacillati</taxon>
        <taxon>Actinomycetota</taxon>
        <taxon>Actinomycetes</taxon>
        <taxon>Micromonosporales</taxon>
        <taxon>Micromonosporaceae</taxon>
        <taxon>Catellatospora</taxon>
    </lineage>
</organism>
<dbReference type="InterPro" id="IPR050171">
    <property type="entry name" value="MFS_Transporters"/>
</dbReference>
<feature type="transmembrane region" description="Helical" evidence="7">
    <location>
        <begin position="179"/>
        <end position="204"/>
    </location>
</feature>
<keyword evidence="6 7" id="KW-0472">Membrane</keyword>
<dbReference type="SUPFAM" id="SSF103473">
    <property type="entry name" value="MFS general substrate transporter"/>
    <property type="match status" value="1"/>
</dbReference>
<evidence type="ECO:0000256" key="5">
    <source>
        <dbReference type="ARBA" id="ARBA00022989"/>
    </source>
</evidence>
<dbReference type="Gene3D" id="1.20.1250.20">
    <property type="entry name" value="MFS general substrate transporter like domains"/>
    <property type="match status" value="1"/>
</dbReference>
<gene>
    <name evidence="9" type="ORF">Cch02nite_64720</name>
</gene>
<evidence type="ECO:0000256" key="6">
    <source>
        <dbReference type="ARBA" id="ARBA00023136"/>
    </source>
</evidence>
<dbReference type="EMBL" id="BONG01000055">
    <property type="protein sequence ID" value="GIF93028.1"/>
    <property type="molecule type" value="Genomic_DNA"/>
</dbReference>
<dbReference type="InterPro" id="IPR036259">
    <property type="entry name" value="MFS_trans_sf"/>
</dbReference>
<evidence type="ECO:0000256" key="7">
    <source>
        <dbReference type="SAM" id="Phobius"/>
    </source>
</evidence>
<feature type="domain" description="Major facilitator superfamily (MFS) profile" evidence="8">
    <location>
        <begin position="80"/>
        <end position="268"/>
    </location>
</feature>
<feature type="transmembrane region" description="Helical" evidence="7">
    <location>
        <begin position="151"/>
        <end position="173"/>
    </location>
</feature>
<keyword evidence="3" id="KW-1003">Cell membrane</keyword>
<accession>A0A8J3NUM0</accession>
<reference evidence="9 10" key="1">
    <citation type="submission" date="2021-01" db="EMBL/GenBank/DDBJ databases">
        <title>Whole genome shotgun sequence of Catellatospora chokoriensis NBRC 107358.</title>
        <authorList>
            <person name="Komaki H."/>
            <person name="Tamura T."/>
        </authorList>
    </citation>
    <scope>NUCLEOTIDE SEQUENCE [LARGE SCALE GENOMIC DNA]</scope>
    <source>
        <strain evidence="9 10">NBRC 107358</strain>
    </source>
</reference>
<comment type="subcellular location">
    <subcellularLocation>
        <location evidence="1">Cell membrane</location>
        <topology evidence="1">Multi-pass membrane protein</topology>
    </subcellularLocation>
</comment>
<comment type="caution">
    <text evidence="9">The sequence shown here is derived from an EMBL/GenBank/DDBJ whole genome shotgun (WGS) entry which is preliminary data.</text>
</comment>
<dbReference type="PROSITE" id="PS50850">
    <property type="entry name" value="MFS"/>
    <property type="match status" value="1"/>
</dbReference>
<keyword evidence="10" id="KW-1185">Reference proteome</keyword>
<dbReference type="RefSeq" id="WP_203736607.1">
    <property type="nucleotide sequence ID" value="NZ_BAAALB010000027.1"/>
</dbReference>
<keyword evidence="5 7" id="KW-1133">Transmembrane helix</keyword>
<evidence type="ECO:0000256" key="1">
    <source>
        <dbReference type="ARBA" id="ARBA00004651"/>
    </source>
</evidence>
<feature type="transmembrane region" description="Helical" evidence="7">
    <location>
        <begin position="230"/>
        <end position="261"/>
    </location>
</feature>
<dbReference type="GO" id="GO:0005886">
    <property type="term" value="C:plasma membrane"/>
    <property type="evidence" value="ECO:0007669"/>
    <property type="project" value="UniProtKB-SubCell"/>
</dbReference>
<dbReference type="PANTHER" id="PTHR23517">
    <property type="entry name" value="RESISTANCE PROTEIN MDTM, PUTATIVE-RELATED-RELATED"/>
    <property type="match status" value="1"/>
</dbReference>
<evidence type="ECO:0000313" key="9">
    <source>
        <dbReference type="EMBL" id="GIF93028.1"/>
    </source>
</evidence>
<keyword evidence="2" id="KW-0813">Transport</keyword>
<dbReference type="InterPro" id="IPR020846">
    <property type="entry name" value="MFS_dom"/>
</dbReference>
<proteinExistence type="predicted"/>
<keyword evidence="4 7" id="KW-0812">Transmembrane</keyword>
<evidence type="ECO:0000256" key="2">
    <source>
        <dbReference type="ARBA" id="ARBA00022448"/>
    </source>
</evidence>
<feature type="transmembrane region" description="Helical" evidence="7">
    <location>
        <begin position="116"/>
        <end position="139"/>
    </location>
</feature>
<evidence type="ECO:0000259" key="8">
    <source>
        <dbReference type="PROSITE" id="PS50850"/>
    </source>
</evidence>
<dbReference type="PANTHER" id="PTHR23517:SF3">
    <property type="entry name" value="INTEGRAL MEMBRANE TRANSPORT PROTEIN"/>
    <property type="match status" value="1"/>
</dbReference>
<evidence type="ECO:0000256" key="3">
    <source>
        <dbReference type="ARBA" id="ARBA00022475"/>
    </source>
</evidence>
<evidence type="ECO:0000256" key="4">
    <source>
        <dbReference type="ARBA" id="ARBA00022692"/>
    </source>
</evidence>
<sequence>MRESHRSRPLGRGPRSFQAGTRFRPARFALYSASSTSFVSSLGDWPCSGYETTAAVAIWAALAVPAVAPRPRARQTLADLVRRLTDASFLRPTSALAAATAALSVCGGFLPASVAAAGLGPVATGAAVSVLALCAALTQPRAGRALDNGKITTATGILAGMAITLGGLAAAMIPGLVGMLAAVVGIGVGTGIITPVAFTALAAATPAERLGQTMGAAELGRELGDAGGPLLVGAVATAATLTTGYGALAAVVLGAALIGWAGHGRSTR</sequence>